<proteinExistence type="predicted"/>
<dbReference type="InterPro" id="IPR003965">
    <property type="entry name" value="Fatty_acid_synthase"/>
</dbReference>
<dbReference type="SUPFAM" id="SSF54637">
    <property type="entry name" value="Thioesterase/thiol ester dehydrase-isomerase"/>
    <property type="match status" value="1"/>
</dbReference>
<dbReference type="Gene3D" id="3.10.129.10">
    <property type="entry name" value="Hotdog Thioesterase"/>
    <property type="match status" value="1"/>
</dbReference>
<name>A0ABP8VBH8_9GAMM</name>
<dbReference type="Pfam" id="PF01575">
    <property type="entry name" value="MaoC_dehydratas"/>
    <property type="match status" value="1"/>
</dbReference>
<gene>
    <name evidence="2" type="ORF">GCM10023116_46060</name>
</gene>
<comment type="caution">
    <text evidence="2">The sequence shown here is derived from an EMBL/GenBank/DDBJ whole genome shotgun (WGS) entry which is preliminary data.</text>
</comment>
<organism evidence="2 3">
    <name type="scientific">Kistimonas scapharcae</name>
    <dbReference type="NCBI Taxonomy" id="1036133"/>
    <lineage>
        <taxon>Bacteria</taxon>
        <taxon>Pseudomonadati</taxon>
        <taxon>Pseudomonadota</taxon>
        <taxon>Gammaproteobacteria</taxon>
        <taxon>Oceanospirillales</taxon>
        <taxon>Endozoicomonadaceae</taxon>
        <taxon>Kistimonas</taxon>
    </lineage>
</organism>
<protein>
    <submittedName>
        <fullName evidence="2">MaoC family dehydratase</fullName>
    </submittedName>
</protein>
<evidence type="ECO:0000313" key="2">
    <source>
        <dbReference type="EMBL" id="GAA4652322.1"/>
    </source>
</evidence>
<dbReference type="PRINTS" id="PR01483">
    <property type="entry name" value="FASYNTHASE"/>
</dbReference>
<dbReference type="Proteomes" id="UP001500604">
    <property type="component" value="Unassembled WGS sequence"/>
</dbReference>
<dbReference type="PANTHER" id="PTHR43437">
    <property type="entry name" value="HYDROXYACYL-THIOESTER DEHYDRATASE TYPE 2, MITOCHONDRIAL-RELATED"/>
    <property type="match status" value="1"/>
</dbReference>
<accession>A0ABP8VBH8</accession>
<dbReference type="RefSeq" id="WP_345198859.1">
    <property type="nucleotide sequence ID" value="NZ_BAABFL010000473.1"/>
</dbReference>
<dbReference type="CDD" id="cd03449">
    <property type="entry name" value="R_hydratase"/>
    <property type="match status" value="1"/>
</dbReference>
<reference evidence="3" key="1">
    <citation type="journal article" date="2019" name="Int. J. Syst. Evol. Microbiol.">
        <title>The Global Catalogue of Microorganisms (GCM) 10K type strain sequencing project: providing services to taxonomists for standard genome sequencing and annotation.</title>
        <authorList>
            <consortium name="The Broad Institute Genomics Platform"/>
            <consortium name="The Broad Institute Genome Sequencing Center for Infectious Disease"/>
            <person name="Wu L."/>
            <person name="Ma J."/>
        </authorList>
    </citation>
    <scope>NUCLEOTIDE SEQUENCE [LARGE SCALE GENOMIC DNA]</scope>
    <source>
        <strain evidence="3">JCM 17805</strain>
    </source>
</reference>
<dbReference type="InterPro" id="IPR002539">
    <property type="entry name" value="MaoC-like_dom"/>
</dbReference>
<dbReference type="InterPro" id="IPR029069">
    <property type="entry name" value="HotDog_dom_sf"/>
</dbReference>
<evidence type="ECO:0000313" key="3">
    <source>
        <dbReference type="Proteomes" id="UP001500604"/>
    </source>
</evidence>
<keyword evidence="3" id="KW-1185">Reference proteome</keyword>
<dbReference type="EMBL" id="BAABFL010000473">
    <property type="protein sequence ID" value="GAA4652322.1"/>
    <property type="molecule type" value="Genomic_DNA"/>
</dbReference>
<dbReference type="InterPro" id="IPR050965">
    <property type="entry name" value="UPF0336/Enoyl-CoA_hydratase"/>
</dbReference>
<dbReference type="PANTHER" id="PTHR43437:SF3">
    <property type="entry name" value="HYDROXYACYL-THIOESTER DEHYDRATASE TYPE 2, MITOCHONDRIAL"/>
    <property type="match status" value="1"/>
</dbReference>
<evidence type="ECO:0000259" key="1">
    <source>
        <dbReference type="Pfam" id="PF01575"/>
    </source>
</evidence>
<sequence length="169" mass="18549">MTLQSSNPEPNQTLRNTPYDQLKIGDKATYQRTLTERDLVLFATVSGDYNPVHLDETFAAGTQFGERIAHGMWTGSLISAALAMVMPGPGGIYGGQELKFLRPVKLGDTLTVELEVLEKNERRKKALIRTDVINQHGKAVVKGTAEVMPATEDVCVERAHLPNVTIEGM</sequence>
<feature type="domain" description="MaoC-like" evidence="1">
    <location>
        <begin position="29"/>
        <end position="131"/>
    </location>
</feature>